<feature type="region of interest" description="Disordered" evidence="6">
    <location>
        <begin position="91"/>
        <end position="112"/>
    </location>
</feature>
<evidence type="ECO:0000256" key="1">
    <source>
        <dbReference type="ARBA" id="ARBA00001966"/>
    </source>
</evidence>
<keyword evidence="5" id="KW-0411">Iron-sulfur</keyword>
<dbReference type="InterPro" id="IPR007197">
    <property type="entry name" value="rSAM"/>
</dbReference>
<organism evidence="8">
    <name type="scientific">human gut metagenome</name>
    <dbReference type="NCBI Taxonomy" id="408170"/>
    <lineage>
        <taxon>unclassified sequences</taxon>
        <taxon>metagenomes</taxon>
        <taxon>organismal metagenomes</taxon>
    </lineage>
</organism>
<dbReference type="Gene3D" id="3.40.50.280">
    <property type="entry name" value="Cobalamin-binding domain"/>
    <property type="match status" value="1"/>
</dbReference>
<reference evidence="8" key="1">
    <citation type="journal article" date="2013" name="Environ. Microbiol.">
        <title>Microbiota from the distal guts of lean and obese adolescents exhibit partial functional redundancy besides clear differences in community structure.</title>
        <authorList>
            <person name="Ferrer M."/>
            <person name="Ruiz A."/>
            <person name="Lanza F."/>
            <person name="Haange S.B."/>
            <person name="Oberbach A."/>
            <person name="Till H."/>
            <person name="Bargiela R."/>
            <person name="Campoy C."/>
            <person name="Segura M.T."/>
            <person name="Richter M."/>
            <person name="von Bergen M."/>
            <person name="Seifert J."/>
            <person name="Suarez A."/>
        </authorList>
    </citation>
    <scope>NUCLEOTIDE SEQUENCE</scope>
</reference>
<gene>
    <name evidence="8" type="ORF">LEA_07692</name>
</gene>
<dbReference type="SFLD" id="SFLDS00029">
    <property type="entry name" value="Radical_SAM"/>
    <property type="match status" value="1"/>
</dbReference>
<dbReference type="SFLD" id="SFLDG01082">
    <property type="entry name" value="B12-binding_domain_containing"/>
    <property type="match status" value="1"/>
</dbReference>
<comment type="cofactor">
    <cofactor evidence="1">
        <name>[4Fe-4S] cluster</name>
        <dbReference type="ChEBI" id="CHEBI:49883"/>
    </cofactor>
</comment>
<accession>K1TWT7</accession>
<evidence type="ECO:0000256" key="6">
    <source>
        <dbReference type="SAM" id="MobiDB-lite"/>
    </source>
</evidence>
<dbReference type="PANTHER" id="PTHR43409:SF16">
    <property type="entry name" value="SLR0320 PROTEIN"/>
    <property type="match status" value="1"/>
</dbReference>
<dbReference type="InterPro" id="IPR006158">
    <property type="entry name" value="Cobalamin-bd"/>
</dbReference>
<evidence type="ECO:0000256" key="5">
    <source>
        <dbReference type="ARBA" id="ARBA00023014"/>
    </source>
</evidence>
<dbReference type="GO" id="GO:0046872">
    <property type="term" value="F:metal ion binding"/>
    <property type="evidence" value="ECO:0007669"/>
    <property type="project" value="UniProtKB-KW"/>
</dbReference>
<keyword evidence="2" id="KW-0949">S-adenosyl-L-methionine</keyword>
<dbReference type="AlphaFoldDB" id="K1TWT7"/>
<evidence type="ECO:0000256" key="2">
    <source>
        <dbReference type="ARBA" id="ARBA00022691"/>
    </source>
</evidence>
<comment type="caution">
    <text evidence="8">The sequence shown here is derived from an EMBL/GenBank/DDBJ whole genome shotgun (WGS) entry which is preliminary data.</text>
</comment>
<protein>
    <submittedName>
        <fullName evidence="8">Radical SAM domain protein</fullName>
    </submittedName>
</protein>
<dbReference type="EMBL" id="AJWY01005080">
    <property type="protein sequence ID" value="EKC70610.1"/>
    <property type="molecule type" value="Genomic_DNA"/>
</dbReference>
<name>K1TWT7_9ZZZZ</name>
<dbReference type="SUPFAM" id="SSF102114">
    <property type="entry name" value="Radical SAM enzymes"/>
    <property type="match status" value="1"/>
</dbReference>
<dbReference type="GO" id="GO:0005829">
    <property type="term" value="C:cytosol"/>
    <property type="evidence" value="ECO:0007669"/>
    <property type="project" value="TreeGrafter"/>
</dbReference>
<dbReference type="InterPro" id="IPR051198">
    <property type="entry name" value="BchE-like"/>
</dbReference>
<dbReference type="PANTHER" id="PTHR43409">
    <property type="entry name" value="ANAEROBIC MAGNESIUM-PROTOPORPHYRIN IX MONOMETHYL ESTER CYCLASE-RELATED"/>
    <property type="match status" value="1"/>
</dbReference>
<evidence type="ECO:0000259" key="7">
    <source>
        <dbReference type="PROSITE" id="PS51332"/>
    </source>
</evidence>
<proteinExistence type="predicted"/>
<feature type="compositionally biased region" description="Polar residues" evidence="6">
    <location>
        <begin position="94"/>
        <end position="103"/>
    </location>
</feature>
<keyword evidence="4" id="KW-0408">Iron</keyword>
<feature type="domain" description="B12-binding" evidence="7">
    <location>
        <begin position="1"/>
        <end position="94"/>
    </location>
</feature>
<dbReference type="GO" id="GO:0031419">
    <property type="term" value="F:cobalamin binding"/>
    <property type="evidence" value="ECO:0007669"/>
    <property type="project" value="InterPro"/>
</dbReference>
<evidence type="ECO:0000256" key="3">
    <source>
        <dbReference type="ARBA" id="ARBA00022723"/>
    </source>
</evidence>
<evidence type="ECO:0000256" key="4">
    <source>
        <dbReference type="ARBA" id="ARBA00023004"/>
    </source>
</evidence>
<dbReference type="GO" id="GO:0051536">
    <property type="term" value="F:iron-sulfur cluster binding"/>
    <property type="evidence" value="ECO:0007669"/>
    <property type="project" value="UniProtKB-KW"/>
</dbReference>
<dbReference type="Pfam" id="PF02310">
    <property type="entry name" value="B12-binding"/>
    <property type="match status" value="1"/>
</dbReference>
<feature type="non-terminal residue" evidence="8">
    <location>
        <position position="181"/>
    </location>
</feature>
<evidence type="ECO:0000313" key="8">
    <source>
        <dbReference type="EMBL" id="EKC70610.1"/>
    </source>
</evidence>
<dbReference type="PROSITE" id="PS51332">
    <property type="entry name" value="B12_BINDING"/>
    <property type="match status" value="1"/>
</dbReference>
<dbReference type="GO" id="GO:0003824">
    <property type="term" value="F:catalytic activity"/>
    <property type="evidence" value="ECO:0007669"/>
    <property type="project" value="InterPro"/>
</dbReference>
<sequence length="181" mass="20844">MSLWKVFWRGVWKRQPKVIGFSCYIWNWKLIREILTELPKILPDTEIWLGGPEVTYDGPGLLREFPQVTGIMVGEGEVTFREVLEQYLREAETAGQSEQQPESDSTEHQVADRRGTVAGKSMVERFGQIPGLCLASGYTAPRDLTDLTTLPFLYEDMEPFTNRIIYYETSRGCPYRCSYCL</sequence>
<keyword evidence="3" id="KW-0479">Metal-binding</keyword>
<dbReference type="InterPro" id="IPR058240">
    <property type="entry name" value="rSAM_sf"/>
</dbReference>